<dbReference type="SMART" id="SM00298">
    <property type="entry name" value="CHROMO"/>
    <property type="match status" value="1"/>
</dbReference>
<dbReference type="KEGG" id="blac:94348208"/>
<name>A0A976III1_BRELC</name>
<protein>
    <recommendedName>
        <fullName evidence="2">Chromo domain-containing protein</fullName>
    </recommendedName>
</protein>
<dbReference type="InterPro" id="IPR016197">
    <property type="entry name" value="Chromo-like_dom_sf"/>
</dbReference>
<evidence type="ECO:0000259" key="2">
    <source>
        <dbReference type="PROSITE" id="PS50013"/>
    </source>
</evidence>
<sequence>MVQDNPVRSKQMELFGKLHVSMDHVLGKLLMAAPPLPDKLKLQTETQSLAATWVQVSEAFEKRKAMLERRKQKAEGKKESFKEASSTHKNKNPIKKDSSRKQMSKSHGSATSPRTTKSPRSVKADKKASKKVIGSPSTISDQTKVNLHGELSSYDKFVLQKLHKLPMCQDVKFGTNKYRAIVKWMELDKGKDTSTSASLMKLLTKLQSDTQRSGEASRQSHKRSLESLNDTLHAETLRQQKSSKTTLRPKKQKMGVNEVKIVDEEDESKKDSESSEAEFIPELRNSPPHKKVRGRDSTMKKQQVAHEKKETKTANESAGTSQPTSRDHLAVVVAKIRADKVASQKSDTNIPPEVKFKSGALSKIKADASLKAEHGTFEDHGSGASSKLEAIIPGASSTSAIVVDESDEEEVDEEDEYEDEDEAGKVSNSSTDDDQDLFDLNEEDVYVVEAILCVKEGRSLMTAGRRQKEADLYLVKWDGYNELTWEPDENIPRRLIEMFRERERAKRACQYQIKVAHERREVINVTTQQPDVIYMIQWINQKAPVWESRTTLPVKTQVWLDKVLGASKTKKRR</sequence>
<dbReference type="Pfam" id="PF00385">
    <property type="entry name" value="Chromo"/>
    <property type="match status" value="1"/>
</dbReference>
<dbReference type="RefSeq" id="XP_067821887.1">
    <property type="nucleotide sequence ID" value="XM_067962537.1"/>
</dbReference>
<organism evidence="3 4">
    <name type="scientific">Bremia lactucae</name>
    <name type="common">Lettuce downy mildew</name>
    <dbReference type="NCBI Taxonomy" id="4779"/>
    <lineage>
        <taxon>Eukaryota</taxon>
        <taxon>Sar</taxon>
        <taxon>Stramenopiles</taxon>
        <taxon>Oomycota</taxon>
        <taxon>Peronosporomycetes</taxon>
        <taxon>Peronosporales</taxon>
        <taxon>Peronosporaceae</taxon>
        <taxon>Bremia</taxon>
    </lineage>
</organism>
<proteinExistence type="predicted"/>
<dbReference type="AlphaFoldDB" id="A0A976III1"/>
<feature type="region of interest" description="Disordered" evidence="1">
    <location>
        <begin position="67"/>
        <end position="140"/>
    </location>
</feature>
<evidence type="ECO:0000313" key="4">
    <source>
        <dbReference type="Proteomes" id="UP000294530"/>
    </source>
</evidence>
<evidence type="ECO:0000256" key="1">
    <source>
        <dbReference type="SAM" id="MobiDB-lite"/>
    </source>
</evidence>
<dbReference type="Proteomes" id="UP000294530">
    <property type="component" value="Unassembled WGS sequence"/>
</dbReference>
<dbReference type="OrthoDB" id="1918685at2759"/>
<feature type="region of interest" description="Disordered" evidence="1">
    <location>
        <begin position="207"/>
        <end position="329"/>
    </location>
</feature>
<feature type="region of interest" description="Disordered" evidence="1">
    <location>
        <begin position="397"/>
        <end position="436"/>
    </location>
</feature>
<accession>A0A976III1</accession>
<reference evidence="3 4" key="1">
    <citation type="journal article" date="2021" name="Genome Biol.">
        <title>AFLAP: assembly-free linkage analysis pipeline using k-mers from genome sequencing data.</title>
        <authorList>
            <person name="Fletcher K."/>
            <person name="Zhang L."/>
            <person name="Gil J."/>
            <person name="Han R."/>
            <person name="Cavanaugh K."/>
            <person name="Michelmore R."/>
        </authorList>
    </citation>
    <scope>NUCLEOTIDE SEQUENCE [LARGE SCALE GENOMIC DNA]</scope>
    <source>
        <strain evidence="3 4">SF5</strain>
    </source>
</reference>
<dbReference type="EMBL" id="SHOA02000012">
    <property type="protein sequence ID" value="TDH72388.1"/>
    <property type="molecule type" value="Genomic_DNA"/>
</dbReference>
<dbReference type="InterPro" id="IPR000953">
    <property type="entry name" value="Chromo/chromo_shadow_dom"/>
</dbReference>
<feature type="domain" description="Chromo" evidence="2">
    <location>
        <begin position="446"/>
        <end position="514"/>
    </location>
</feature>
<dbReference type="PROSITE" id="PS50013">
    <property type="entry name" value="CHROMO_2"/>
    <property type="match status" value="1"/>
</dbReference>
<gene>
    <name evidence="3" type="ORF">CCR75_004451</name>
</gene>
<dbReference type="Gene3D" id="2.40.50.40">
    <property type="match status" value="1"/>
</dbReference>
<dbReference type="GeneID" id="94348208"/>
<feature type="compositionally biased region" description="Polar residues" evidence="1">
    <location>
        <begin position="314"/>
        <end position="324"/>
    </location>
</feature>
<feature type="compositionally biased region" description="Basic and acidic residues" evidence="1">
    <location>
        <begin position="294"/>
        <end position="313"/>
    </location>
</feature>
<evidence type="ECO:0000313" key="3">
    <source>
        <dbReference type="EMBL" id="TDH72388.1"/>
    </source>
</evidence>
<feature type="compositionally biased region" description="Basic and acidic residues" evidence="1">
    <location>
        <begin position="67"/>
        <end position="86"/>
    </location>
</feature>
<dbReference type="SUPFAM" id="SSF54160">
    <property type="entry name" value="Chromo domain-like"/>
    <property type="match status" value="1"/>
</dbReference>
<feature type="compositionally biased region" description="Polar residues" evidence="1">
    <location>
        <begin position="207"/>
        <end position="217"/>
    </location>
</feature>
<keyword evidence="4" id="KW-1185">Reference proteome</keyword>
<dbReference type="InterPro" id="IPR023780">
    <property type="entry name" value="Chromo_domain"/>
</dbReference>
<feature type="compositionally biased region" description="Polar residues" evidence="1">
    <location>
        <begin position="105"/>
        <end position="119"/>
    </location>
</feature>
<feature type="compositionally biased region" description="Acidic residues" evidence="1">
    <location>
        <begin position="404"/>
        <end position="422"/>
    </location>
</feature>
<comment type="caution">
    <text evidence="3">The sequence shown here is derived from an EMBL/GenBank/DDBJ whole genome shotgun (WGS) entry which is preliminary data.</text>
</comment>